<comment type="caution">
    <text evidence="9">The sequence shown here is derived from an EMBL/GenBank/DDBJ whole genome shotgun (WGS) entry which is preliminary data.</text>
</comment>
<reference evidence="9" key="1">
    <citation type="submission" date="2023-01" db="EMBL/GenBank/DDBJ databases">
        <title>Sulfurovum sp. XTW-4 genome assembly.</title>
        <authorList>
            <person name="Wang J."/>
        </authorList>
    </citation>
    <scope>NUCLEOTIDE SEQUENCE</scope>
    <source>
        <strain evidence="9">XTW-4</strain>
    </source>
</reference>
<dbReference type="RefSeq" id="WP_289402258.1">
    <property type="nucleotide sequence ID" value="NZ_JAQIBC010000007.1"/>
</dbReference>
<dbReference type="Pfam" id="PF02321">
    <property type="entry name" value="OEP"/>
    <property type="match status" value="1"/>
</dbReference>
<dbReference type="PANTHER" id="PTHR30026:SF20">
    <property type="entry name" value="OUTER MEMBRANE PROTEIN TOLC"/>
    <property type="match status" value="1"/>
</dbReference>
<organism evidence="9 10">
    <name type="scientific">Sulfurovum xiamenensis</name>
    <dbReference type="NCBI Taxonomy" id="3019066"/>
    <lineage>
        <taxon>Bacteria</taxon>
        <taxon>Pseudomonadati</taxon>
        <taxon>Campylobacterota</taxon>
        <taxon>Epsilonproteobacteria</taxon>
        <taxon>Campylobacterales</taxon>
        <taxon>Sulfurovaceae</taxon>
        <taxon>Sulfurovum</taxon>
    </lineage>
</organism>
<keyword evidence="7" id="KW-0998">Cell outer membrane</keyword>
<comment type="subcellular location">
    <subcellularLocation>
        <location evidence="1">Cell outer membrane</location>
    </subcellularLocation>
</comment>
<proteinExistence type="inferred from homology"/>
<evidence type="ECO:0000256" key="1">
    <source>
        <dbReference type="ARBA" id="ARBA00004442"/>
    </source>
</evidence>
<gene>
    <name evidence="9" type="ORF">PF327_09145</name>
</gene>
<keyword evidence="6" id="KW-0472">Membrane</keyword>
<evidence type="ECO:0000256" key="8">
    <source>
        <dbReference type="SAM" id="Coils"/>
    </source>
</evidence>
<evidence type="ECO:0000313" key="9">
    <source>
        <dbReference type="EMBL" id="MDM5264359.1"/>
    </source>
</evidence>
<evidence type="ECO:0000256" key="3">
    <source>
        <dbReference type="ARBA" id="ARBA00022448"/>
    </source>
</evidence>
<dbReference type="PANTHER" id="PTHR30026">
    <property type="entry name" value="OUTER MEMBRANE PROTEIN TOLC"/>
    <property type="match status" value="1"/>
</dbReference>
<evidence type="ECO:0000256" key="2">
    <source>
        <dbReference type="ARBA" id="ARBA00007613"/>
    </source>
</evidence>
<keyword evidence="3" id="KW-0813">Transport</keyword>
<sequence>MRIFLGLLLPLCIFAQSYGLRTLVENANKENGLITAKEIRIKAKQEEMEAAKSAYWPTVDIGASHSYVSPTNIVNPGQTSSAFATVNFEIYDGGRKSALLDAKRFEHEAALFEKSAFEKSITLEIVHHYYGLQKLKATLQALEERSVELSAQIKRIKKFKSAGLSTQEEVDKLQAEFDSNNYTMANTRLELIRSEKNLQLLSGLPVSQLQSDSFKEPENVRFETFENIKILEANANAIGEQSNAIDAGYKPQISISDTYNKSRFDDTVSMGDLSGDGLLLDHQNKLMISVNMRLFDNGKMAKESEAVKYQKLALLSEINHAKKEQQINYDLSQKSLETIRTRLKSAKSALRAAKSTYDVLKKKFEVGLIDNIAFLDALTQKTVAQSRYKETLYDYEIGKSIYYYYAGKDPKEFIK</sequence>
<dbReference type="InterPro" id="IPR051906">
    <property type="entry name" value="TolC-like"/>
</dbReference>
<keyword evidence="5" id="KW-0812">Transmembrane</keyword>
<keyword evidence="8" id="KW-0175">Coiled coil</keyword>
<evidence type="ECO:0000256" key="7">
    <source>
        <dbReference type="ARBA" id="ARBA00023237"/>
    </source>
</evidence>
<evidence type="ECO:0000256" key="6">
    <source>
        <dbReference type="ARBA" id="ARBA00023136"/>
    </source>
</evidence>
<name>A0ABT7QTW5_9BACT</name>
<evidence type="ECO:0000256" key="5">
    <source>
        <dbReference type="ARBA" id="ARBA00022692"/>
    </source>
</evidence>
<feature type="coiled-coil region" evidence="8">
    <location>
        <begin position="336"/>
        <end position="363"/>
    </location>
</feature>
<dbReference type="SUPFAM" id="SSF56954">
    <property type="entry name" value="Outer membrane efflux proteins (OEP)"/>
    <property type="match status" value="1"/>
</dbReference>
<dbReference type="InterPro" id="IPR003423">
    <property type="entry name" value="OMP_efflux"/>
</dbReference>
<dbReference type="EMBL" id="JAQIBC010000007">
    <property type="protein sequence ID" value="MDM5264359.1"/>
    <property type="molecule type" value="Genomic_DNA"/>
</dbReference>
<dbReference type="Gene3D" id="1.20.1600.10">
    <property type="entry name" value="Outer membrane efflux proteins (OEP)"/>
    <property type="match status" value="1"/>
</dbReference>
<protein>
    <submittedName>
        <fullName evidence="9">TolC family protein</fullName>
    </submittedName>
</protein>
<evidence type="ECO:0000256" key="4">
    <source>
        <dbReference type="ARBA" id="ARBA00022452"/>
    </source>
</evidence>
<dbReference type="Proteomes" id="UP001169066">
    <property type="component" value="Unassembled WGS sequence"/>
</dbReference>
<comment type="similarity">
    <text evidence="2">Belongs to the outer membrane factor (OMF) (TC 1.B.17) family.</text>
</comment>
<feature type="coiled-coil region" evidence="8">
    <location>
        <begin position="132"/>
        <end position="159"/>
    </location>
</feature>
<keyword evidence="10" id="KW-1185">Reference proteome</keyword>
<keyword evidence="4" id="KW-1134">Transmembrane beta strand</keyword>
<accession>A0ABT7QTW5</accession>
<evidence type="ECO:0000313" key="10">
    <source>
        <dbReference type="Proteomes" id="UP001169066"/>
    </source>
</evidence>